<dbReference type="AlphaFoldDB" id="A0A1A9V5M9"/>
<evidence type="ECO:0000256" key="9">
    <source>
        <dbReference type="ARBA" id="ARBA00023242"/>
    </source>
</evidence>
<evidence type="ECO:0000259" key="12">
    <source>
        <dbReference type="PROSITE" id="PS50157"/>
    </source>
</evidence>
<dbReference type="STRING" id="7395.A0A1A9V5M9"/>
<dbReference type="GO" id="GO:0000981">
    <property type="term" value="F:DNA-binding transcription factor activity, RNA polymerase II-specific"/>
    <property type="evidence" value="ECO:0007669"/>
    <property type="project" value="TreeGrafter"/>
</dbReference>
<feature type="domain" description="C2H2-type" evidence="12">
    <location>
        <begin position="308"/>
        <end position="335"/>
    </location>
</feature>
<feature type="domain" description="C2H2-type" evidence="12">
    <location>
        <begin position="415"/>
        <end position="442"/>
    </location>
</feature>
<dbReference type="PROSITE" id="PS50157">
    <property type="entry name" value="ZINC_FINGER_C2H2_2"/>
    <property type="match status" value="12"/>
</dbReference>
<dbReference type="FunFam" id="3.30.160.60:FF:000325">
    <property type="entry name" value="ZFP90 zinc finger protein"/>
    <property type="match status" value="1"/>
</dbReference>
<feature type="binding site" evidence="11">
    <location>
        <position position="63"/>
    </location>
    <ligand>
        <name>Zn(2+)</name>
        <dbReference type="ChEBI" id="CHEBI:29105"/>
    </ligand>
</feature>
<dbReference type="PROSITE" id="PS51915">
    <property type="entry name" value="ZAD"/>
    <property type="match status" value="1"/>
</dbReference>
<organism evidence="14 15">
    <name type="scientific">Glossina austeni</name>
    <name type="common">Savannah tsetse fly</name>
    <dbReference type="NCBI Taxonomy" id="7395"/>
    <lineage>
        <taxon>Eukaryota</taxon>
        <taxon>Metazoa</taxon>
        <taxon>Ecdysozoa</taxon>
        <taxon>Arthropoda</taxon>
        <taxon>Hexapoda</taxon>
        <taxon>Insecta</taxon>
        <taxon>Pterygota</taxon>
        <taxon>Neoptera</taxon>
        <taxon>Endopterygota</taxon>
        <taxon>Diptera</taxon>
        <taxon>Brachycera</taxon>
        <taxon>Muscomorpha</taxon>
        <taxon>Hippoboscoidea</taxon>
        <taxon>Glossinidae</taxon>
        <taxon>Glossina</taxon>
    </lineage>
</organism>
<sequence length="666" mass="77022">MSEWQLWCRLCADRNSECYTNAFHCGALKAANPNMTLVQVIEKCFSVKITPEDDFPKVLCSQCLRLINDIVDFSGRVIKAQEMYNELIYNAKQNTQMNVDANVGALVTTNGKQSPTCSSINKVHCINIKNEPEAEEEQSIEKITELAAEEQVYETNSDQKDGSCCDSDPFSSVEDFGNQKESENRANLDVLLNIECNECAKEFPSFDSYREHLKLRHGKGKSRDKWQCPKCDKTITTTFFFKRHLIDTHFGQKSQKIRHEMSRKLRDKGGDINLEISCNDCGQQFETFHSYRRHLKSMHSKGRAREKWDCPKCNKTVTTSFNFRRHLLSHVGEKSDSKHREKIQLPDIKVDITCRECAGQFNSFQCYRQHLRLAHDKGRARENWCCPLCDITVSTSYSFRRHLLTHVPDKERRTHPCSLCSKSFVTYSELRIHLFRHKPLEERNVIPCPHCAKRFSTNKLLQTHIKCMHLNERQKRVTSKKFQDEKHVVCEECGMCLRNKTNLKIHMQRHSDSAPFECEICKKRFKNPRRLKIHSEIHDSHKHVCTICGQQLNTRNTLKRHMLVHNGKKQQKCDYCGQGFNHSTNLKIHLLSHTGLKPYACNFCDRTFTNGANCRLHKKKMHPEELAALEAAGGSKHIVQKIPTLETLKALTKAASNLKPVAKPKE</sequence>
<dbReference type="SUPFAM" id="SSF57667">
    <property type="entry name" value="beta-beta-alpha zinc fingers"/>
    <property type="match status" value="5"/>
</dbReference>
<evidence type="ECO:0000256" key="3">
    <source>
        <dbReference type="ARBA" id="ARBA00022737"/>
    </source>
</evidence>
<protein>
    <recommendedName>
        <fullName evidence="16">Protein krueppel</fullName>
    </recommendedName>
</protein>
<keyword evidence="3" id="KW-0677">Repeat</keyword>
<dbReference type="InterPro" id="IPR012934">
    <property type="entry name" value="Znf_AD"/>
</dbReference>
<dbReference type="GO" id="GO:0000977">
    <property type="term" value="F:RNA polymerase II transcription regulatory region sequence-specific DNA binding"/>
    <property type="evidence" value="ECO:0007669"/>
    <property type="project" value="TreeGrafter"/>
</dbReference>
<feature type="domain" description="C2H2-type" evidence="12">
    <location>
        <begin position="571"/>
        <end position="598"/>
    </location>
</feature>
<dbReference type="PANTHER" id="PTHR24409">
    <property type="entry name" value="ZINC FINGER PROTEIN 142"/>
    <property type="match status" value="1"/>
</dbReference>
<feature type="domain" description="C2H2-type" evidence="12">
    <location>
        <begin position="488"/>
        <end position="515"/>
    </location>
</feature>
<feature type="domain" description="C2H2-type" evidence="12">
    <location>
        <begin position="543"/>
        <end position="570"/>
    </location>
</feature>
<keyword evidence="2 11" id="KW-0479">Metal-binding</keyword>
<accession>A0A1A9V5M9</accession>
<dbReference type="Gene3D" id="3.30.160.60">
    <property type="entry name" value="Classic Zinc Finger"/>
    <property type="match status" value="8"/>
</dbReference>
<keyword evidence="5 11" id="KW-0862">Zinc</keyword>
<keyword evidence="15" id="KW-1185">Reference proteome</keyword>
<evidence type="ECO:0000256" key="2">
    <source>
        <dbReference type="ARBA" id="ARBA00022723"/>
    </source>
</evidence>
<dbReference type="SUPFAM" id="SSF57716">
    <property type="entry name" value="Glucocorticoid receptor-like (DNA-binding domain)"/>
    <property type="match status" value="1"/>
</dbReference>
<name>A0A1A9V5M9_GLOAU</name>
<evidence type="ECO:0000256" key="10">
    <source>
        <dbReference type="PROSITE-ProRule" id="PRU00042"/>
    </source>
</evidence>
<evidence type="ECO:0000256" key="4">
    <source>
        <dbReference type="ARBA" id="ARBA00022771"/>
    </source>
</evidence>
<evidence type="ECO:0008006" key="16">
    <source>
        <dbReference type="Google" id="ProtNLM"/>
    </source>
</evidence>
<evidence type="ECO:0000256" key="1">
    <source>
        <dbReference type="ARBA" id="ARBA00004123"/>
    </source>
</evidence>
<dbReference type="GO" id="GO:0008270">
    <property type="term" value="F:zinc ion binding"/>
    <property type="evidence" value="ECO:0007669"/>
    <property type="project" value="UniProtKB-UniRule"/>
</dbReference>
<evidence type="ECO:0000256" key="6">
    <source>
        <dbReference type="ARBA" id="ARBA00023015"/>
    </source>
</evidence>
<dbReference type="Pfam" id="PF07776">
    <property type="entry name" value="zf-AD"/>
    <property type="match status" value="1"/>
</dbReference>
<dbReference type="VEuPathDB" id="VectorBase:GAUT026789"/>
<evidence type="ECO:0000256" key="5">
    <source>
        <dbReference type="ARBA" id="ARBA00022833"/>
    </source>
</evidence>
<comment type="subcellular location">
    <subcellularLocation>
        <location evidence="1">Nucleus</location>
    </subcellularLocation>
</comment>
<keyword evidence="7" id="KW-0238">DNA-binding</keyword>
<feature type="binding site" evidence="11">
    <location>
        <position position="11"/>
    </location>
    <ligand>
        <name>Zn(2+)</name>
        <dbReference type="ChEBI" id="CHEBI:29105"/>
    </ligand>
</feature>
<evidence type="ECO:0000259" key="13">
    <source>
        <dbReference type="PROSITE" id="PS51915"/>
    </source>
</evidence>
<feature type="domain" description="C2H2-type" evidence="12">
    <location>
        <begin position="226"/>
        <end position="254"/>
    </location>
</feature>
<keyword evidence="8" id="KW-0804">Transcription</keyword>
<keyword evidence="9" id="KW-0539">Nucleus</keyword>
<dbReference type="InterPro" id="IPR013087">
    <property type="entry name" value="Znf_C2H2_type"/>
</dbReference>
<dbReference type="SMART" id="SM00868">
    <property type="entry name" value="zf-AD"/>
    <property type="match status" value="1"/>
</dbReference>
<keyword evidence="6" id="KW-0805">Transcription regulation</keyword>
<reference evidence="14" key="1">
    <citation type="submission" date="2020-05" db="UniProtKB">
        <authorList>
            <consortium name="EnsemblMetazoa"/>
        </authorList>
    </citation>
    <scope>IDENTIFICATION</scope>
    <source>
        <strain evidence="14">TTRI</strain>
    </source>
</reference>
<dbReference type="PROSITE" id="PS00028">
    <property type="entry name" value="ZINC_FINGER_C2H2_1"/>
    <property type="match status" value="13"/>
</dbReference>
<dbReference type="GO" id="GO:0005634">
    <property type="term" value="C:nucleus"/>
    <property type="evidence" value="ECO:0007669"/>
    <property type="project" value="UniProtKB-SubCell"/>
</dbReference>
<evidence type="ECO:0000256" key="11">
    <source>
        <dbReference type="PROSITE-ProRule" id="PRU01263"/>
    </source>
</evidence>
<feature type="domain" description="C2H2-type" evidence="12">
    <location>
        <begin position="446"/>
        <end position="474"/>
    </location>
</feature>
<evidence type="ECO:0000256" key="8">
    <source>
        <dbReference type="ARBA" id="ARBA00023163"/>
    </source>
</evidence>
<evidence type="ECO:0000256" key="7">
    <source>
        <dbReference type="ARBA" id="ARBA00023125"/>
    </source>
</evidence>
<dbReference type="EnsemblMetazoa" id="GAUT026789-RA">
    <property type="protein sequence ID" value="GAUT026789-PA"/>
    <property type="gene ID" value="GAUT026789"/>
</dbReference>
<dbReference type="InterPro" id="IPR036236">
    <property type="entry name" value="Znf_C2H2_sf"/>
</dbReference>
<proteinExistence type="predicted"/>
<feature type="domain" description="C2H2-type" evidence="12">
    <location>
        <begin position="276"/>
        <end position="304"/>
    </location>
</feature>
<dbReference type="PANTHER" id="PTHR24409:SF295">
    <property type="entry name" value="AZ2-RELATED"/>
    <property type="match status" value="1"/>
</dbReference>
<feature type="domain" description="C2H2-type" evidence="12">
    <location>
        <begin position="599"/>
        <end position="627"/>
    </location>
</feature>
<dbReference type="Pfam" id="PF13912">
    <property type="entry name" value="zf-C2H2_6"/>
    <property type="match status" value="2"/>
</dbReference>
<feature type="domain" description="C2H2-type" evidence="12">
    <location>
        <begin position="516"/>
        <end position="543"/>
    </location>
</feature>
<dbReference type="Pfam" id="PF00096">
    <property type="entry name" value="zf-C2H2"/>
    <property type="match status" value="7"/>
</dbReference>
<dbReference type="Proteomes" id="UP000078200">
    <property type="component" value="Unassembled WGS sequence"/>
</dbReference>
<feature type="domain" description="ZAD" evidence="13">
    <location>
        <begin position="6"/>
        <end position="87"/>
    </location>
</feature>
<evidence type="ECO:0000313" key="15">
    <source>
        <dbReference type="Proteomes" id="UP000078200"/>
    </source>
</evidence>
<keyword evidence="4 10" id="KW-0863">Zinc-finger</keyword>
<feature type="binding site" evidence="11">
    <location>
        <position position="8"/>
    </location>
    <ligand>
        <name>Zn(2+)</name>
        <dbReference type="ChEBI" id="CHEBI:29105"/>
    </ligand>
</feature>
<dbReference type="SMART" id="SM00355">
    <property type="entry name" value="ZnF_C2H2"/>
    <property type="match status" value="13"/>
</dbReference>
<feature type="domain" description="C2H2-type" evidence="12">
    <location>
        <begin position="194"/>
        <end position="222"/>
    </location>
</feature>
<feature type="binding site" evidence="11">
    <location>
        <position position="60"/>
    </location>
    <ligand>
        <name>Zn(2+)</name>
        <dbReference type="ChEBI" id="CHEBI:29105"/>
    </ligand>
</feature>
<feature type="domain" description="C2H2-type" evidence="12">
    <location>
        <begin position="352"/>
        <end position="380"/>
    </location>
</feature>
<evidence type="ECO:0000313" key="14">
    <source>
        <dbReference type="EnsemblMetazoa" id="GAUT026789-PA"/>
    </source>
</evidence>
<dbReference type="Gene3D" id="3.40.1800.20">
    <property type="match status" value="1"/>
</dbReference>